<comment type="function">
    <text evidence="2 10">Catalyzes the isomerization between 2-isopropylmalate and 3-isopropylmalate, via the formation of 2-isopropylmaleate.</text>
</comment>
<keyword evidence="7 10" id="KW-0028">Amino-acid biosynthesis</keyword>
<organism evidence="12 13">
    <name type="scientific">Sediminicoccus rosea</name>
    <dbReference type="NCBI Taxonomy" id="1225128"/>
    <lineage>
        <taxon>Bacteria</taxon>
        <taxon>Pseudomonadati</taxon>
        <taxon>Pseudomonadota</taxon>
        <taxon>Alphaproteobacteria</taxon>
        <taxon>Acetobacterales</taxon>
        <taxon>Roseomonadaceae</taxon>
        <taxon>Sediminicoccus</taxon>
    </lineage>
</organism>
<comment type="subunit">
    <text evidence="5 10">Heterodimer of LeuC and LeuD.</text>
</comment>
<protein>
    <recommendedName>
        <fullName evidence="10">3-isopropylmalate dehydratase small subunit</fullName>
        <ecNumber evidence="10">4.2.1.33</ecNumber>
    </recommendedName>
    <alternativeName>
        <fullName evidence="10">Alpha-IPM isomerase</fullName>
        <shortName evidence="10">IPMI</shortName>
    </alternativeName>
    <alternativeName>
        <fullName evidence="10">Isopropylmalate isomerase</fullName>
    </alternativeName>
</protein>
<dbReference type="InterPro" id="IPR033940">
    <property type="entry name" value="IPMI_Swivel"/>
</dbReference>
<evidence type="ECO:0000256" key="5">
    <source>
        <dbReference type="ARBA" id="ARBA00011271"/>
    </source>
</evidence>
<evidence type="ECO:0000256" key="4">
    <source>
        <dbReference type="ARBA" id="ARBA00009845"/>
    </source>
</evidence>
<dbReference type="GO" id="GO:0003861">
    <property type="term" value="F:3-isopropylmalate dehydratase activity"/>
    <property type="evidence" value="ECO:0007669"/>
    <property type="project" value="UniProtKB-EC"/>
</dbReference>
<evidence type="ECO:0000256" key="7">
    <source>
        <dbReference type="ARBA" id="ARBA00022605"/>
    </source>
</evidence>
<dbReference type="HAMAP" id="MF_01031">
    <property type="entry name" value="LeuD_type1"/>
    <property type="match status" value="1"/>
</dbReference>
<comment type="similarity">
    <text evidence="4 10">Belongs to the LeuD family. LeuD type 1 subfamily.</text>
</comment>
<dbReference type="EMBL" id="CP137852">
    <property type="protein sequence ID" value="WPB83936.1"/>
    <property type="molecule type" value="Genomic_DNA"/>
</dbReference>
<dbReference type="EC" id="4.2.1.33" evidence="10"/>
<evidence type="ECO:0000256" key="9">
    <source>
        <dbReference type="ARBA" id="ARBA00023304"/>
    </source>
</evidence>
<evidence type="ECO:0000259" key="11">
    <source>
        <dbReference type="Pfam" id="PF00694"/>
    </source>
</evidence>
<evidence type="ECO:0000256" key="3">
    <source>
        <dbReference type="ARBA" id="ARBA00004729"/>
    </source>
</evidence>
<dbReference type="PANTHER" id="PTHR43345:SF5">
    <property type="entry name" value="3-ISOPROPYLMALATE DEHYDRATASE SMALL SUBUNIT"/>
    <property type="match status" value="1"/>
</dbReference>
<keyword evidence="6 10" id="KW-0432">Leucine biosynthesis</keyword>
<dbReference type="InterPro" id="IPR015928">
    <property type="entry name" value="Aconitase/3IPM_dehydase_swvl"/>
</dbReference>
<dbReference type="InterPro" id="IPR004431">
    <property type="entry name" value="3-IsopropMal_deHydase_ssu"/>
</dbReference>
<feature type="domain" description="Aconitase A/isopropylmalate dehydratase small subunit swivel" evidence="11">
    <location>
        <begin position="12"/>
        <end position="134"/>
    </location>
</feature>
<dbReference type="NCBIfam" id="NF002458">
    <property type="entry name" value="PRK01641.1"/>
    <property type="match status" value="1"/>
</dbReference>
<keyword evidence="13" id="KW-1185">Reference proteome</keyword>
<proteinExistence type="inferred from homology"/>
<dbReference type="RefSeq" id="WP_318647893.1">
    <property type="nucleotide sequence ID" value="NZ_CP137852.1"/>
</dbReference>
<dbReference type="Gene3D" id="3.20.19.10">
    <property type="entry name" value="Aconitase, domain 4"/>
    <property type="match status" value="1"/>
</dbReference>
<evidence type="ECO:0000256" key="10">
    <source>
        <dbReference type="HAMAP-Rule" id="MF_01031"/>
    </source>
</evidence>
<gene>
    <name evidence="10 12" type="primary">leuD</name>
    <name evidence="12" type="ORF">R9Z33_17705</name>
</gene>
<dbReference type="Pfam" id="PF00694">
    <property type="entry name" value="Aconitase_C"/>
    <property type="match status" value="1"/>
</dbReference>
<evidence type="ECO:0000256" key="2">
    <source>
        <dbReference type="ARBA" id="ARBA00002695"/>
    </source>
</evidence>
<evidence type="ECO:0000256" key="8">
    <source>
        <dbReference type="ARBA" id="ARBA00023239"/>
    </source>
</evidence>
<keyword evidence="9 10" id="KW-0100">Branched-chain amino acid biosynthesis</keyword>
<keyword evidence="8 10" id="KW-0456">Lyase</keyword>
<dbReference type="CDD" id="cd01577">
    <property type="entry name" value="IPMI_Swivel"/>
    <property type="match status" value="1"/>
</dbReference>
<dbReference type="NCBIfam" id="TIGR00171">
    <property type="entry name" value="leuD"/>
    <property type="match status" value="1"/>
</dbReference>
<comment type="pathway">
    <text evidence="3 10">Amino-acid biosynthesis; L-leucine biosynthesis; L-leucine from 3-methyl-2-oxobutanoate: step 2/4.</text>
</comment>
<dbReference type="PANTHER" id="PTHR43345">
    <property type="entry name" value="3-ISOPROPYLMALATE DEHYDRATASE SMALL SUBUNIT 2-RELATED-RELATED"/>
    <property type="match status" value="1"/>
</dbReference>
<evidence type="ECO:0000256" key="6">
    <source>
        <dbReference type="ARBA" id="ARBA00022430"/>
    </source>
</evidence>
<dbReference type="InterPro" id="IPR050075">
    <property type="entry name" value="LeuD"/>
</dbReference>
<dbReference type="Proteomes" id="UP001305521">
    <property type="component" value="Chromosome"/>
</dbReference>
<comment type="catalytic activity">
    <reaction evidence="1 10">
        <text>(2R,3S)-3-isopropylmalate = (2S)-2-isopropylmalate</text>
        <dbReference type="Rhea" id="RHEA:32287"/>
        <dbReference type="ChEBI" id="CHEBI:1178"/>
        <dbReference type="ChEBI" id="CHEBI:35121"/>
        <dbReference type="EC" id="4.2.1.33"/>
    </reaction>
</comment>
<reference evidence="12 13" key="1">
    <citation type="submission" date="2023-11" db="EMBL/GenBank/DDBJ databases">
        <title>Arctic aerobic anoxygenic photoheterotroph Sediminicoccus rosea KRV36 adapts its photosynthesis to long days of polar summer.</title>
        <authorList>
            <person name="Tomasch J."/>
            <person name="Kopejtka K."/>
            <person name="Bily T."/>
            <person name="Gardiner A.T."/>
            <person name="Gardian Z."/>
            <person name="Shivaramu S."/>
            <person name="Koblizek M."/>
            <person name="Engelhardt F."/>
            <person name="Kaftan D."/>
        </authorList>
    </citation>
    <scope>NUCLEOTIDE SEQUENCE [LARGE SCALE GENOMIC DNA]</scope>
    <source>
        <strain evidence="12 13">R-30</strain>
    </source>
</reference>
<name>A0ABZ0PEK9_9PROT</name>
<evidence type="ECO:0000313" key="13">
    <source>
        <dbReference type="Proteomes" id="UP001305521"/>
    </source>
</evidence>
<evidence type="ECO:0000256" key="1">
    <source>
        <dbReference type="ARBA" id="ARBA00000491"/>
    </source>
</evidence>
<dbReference type="InterPro" id="IPR000573">
    <property type="entry name" value="AconitaseA/IPMdHydase_ssu_swvl"/>
</dbReference>
<evidence type="ECO:0000313" key="12">
    <source>
        <dbReference type="EMBL" id="WPB83936.1"/>
    </source>
</evidence>
<sequence>MSARSWRGAEAMEPFRTLRSAAVPFARSNIDTDQILPARFLSRPRDDNHGAYLFRDLRLDPDGNEIADFPLNQPHWREARIALGGRNFACGSSRENAVWALYDHGVRAVIAPSFGDIFANNSVKNGMLAVTLPEEVVASLIAQSIADPAAEIAIDLPAQTVTGPDGAVHHFEIDPFAKKSLLEGLDELGFTLTHAEEIAAFERRLGRDNF</sequence>
<accession>A0ABZ0PEK9</accession>
<dbReference type="SUPFAM" id="SSF52016">
    <property type="entry name" value="LeuD/IlvD-like"/>
    <property type="match status" value="1"/>
</dbReference>